<proteinExistence type="predicted"/>
<gene>
    <name evidence="2" type="ORF">ACH5RR_021187</name>
</gene>
<keyword evidence="3" id="KW-1185">Reference proteome</keyword>
<dbReference type="EMBL" id="JBJUIK010000009">
    <property type="protein sequence ID" value="KAL3518598.1"/>
    <property type="molecule type" value="Genomic_DNA"/>
</dbReference>
<dbReference type="Proteomes" id="UP001630127">
    <property type="component" value="Unassembled WGS sequence"/>
</dbReference>
<evidence type="ECO:0000313" key="3">
    <source>
        <dbReference type="Proteomes" id="UP001630127"/>
    </source>
</evidence>
<sequence length="183" mass="19983">MNPSTAAVIGGDVASKENQISTYQFTVGSLRLPSQEISSTNATTRVDDVSPMQKSPHCYPSSVRIYEHSAATITTELSQKKKKETWTEHATATITSRSRDEHVTSTTAHDFNDHGKSLNEQQQEQNVVEDLGNFYSPHTATHLKKNIVQSQIAAVVMTSSLGLASIVINPFDDTDACTSTTRV</sequence>
<accession>A0ABD2ZLK1</accession>
<evidence type="ECO:0000313" key="2">
    <source>
        <dbReference type="EMBL" id="KAL3518598.1"/>
    </source>
</evidence>
<evidence type="ECO:0000256" key="1">
    <source>
        <dbReference type="SAM" id="MobiDB-lite"/>
    </source>
</evidence>
<comment type="caution">
    <text evidence="2">The sequence shown here is derived from an EMBL/GenBank/DDBJ whole genome shotgun (WGS) entry which is preliminary data.</text>
</comment>
<dbReference type="AlphaFoldDB" id="A0ABD2ZLK1"/>
<name>A0ABD2ZLK1_9GENT</name>
<feature type="region of interest" description="Disordered" evidence="1">
    <location>
        <begin position="92"/>
        <end position="116"/>
    </location>
</feature>
<reference evidence="2 3" key="1">
    <citation type="submission" date="2024-11" db="EMBL/GenBank/DDBJ databases">
        <title>A near-complete genome assembly of Cinchona calisaya.</title>
        <authorList>
            <person name="Lian D.C."/>
            <person name="Zhao X.W."/>
            <person name="Wei L."/>
        </authorList>
    </citation>
    <scope>NUCLEOTIDE SEQUENCE [LARGE SCALE GENOMIC DNA]</scope>
    <source>
        <tissue evidence="2">Nenye</tissue>
    </source>
</reference>
<organism evidence="2 3">
    <name type="scientific">Cinchona calisaya</name>
    <dbReference type="NCBI Taxonomy" id="153742"/>
    <lineage>
        <taxon>Eukaryota</taxon>
        <taxon>Viridiplantae</taxon>
        <taxon>Streptophyta</taxon>
        <taxon>Embryophyta</taxon>
        <taxon>Tracheophyta</taxon>
        <taxon>Spermatophyta</taxon>
        <taxon>Magnoliopsida</taxon>
        <taxon>eudicotyledons</taxon>
        <taxon>Gunneridae</taxon>
        <taxon>Pentapetalae</taxon>
        <taxon>asterids</taxon>
        <taxon>lamiids</taxon>
        <taxon>Gentianales</taxon>
        <taxon>Rubiaceae</taxon>
        <taxon>Cinchonoideae</taxon>
        <taxon>Cinchoneae</taxon>
        <taxon>Cinchona</taxon>
    </lineage>
</organism>
<protein>
    <submittedName>
        <fullName evidence="2">Uncharacterized protein</fullName>
    </submittedName>
</protein>